<sequence length="385" mass="44738">MASFSKEEKEKIRAFKEAVEEYNKGDTSLELTRWLIARKWDHDAAVSAYINSMKWREKEKIDTILEWFPETKHYAFLSEYWPLSLLPTQHAPPLRTNDGYQVIFERLGAMSPHIVQVAPKDDLMNFHFYIQELTAKERKKVLFEEKDGSTYCGAVFIQDLHGLSMGHLSSQIYHLLSLHSSYDSNNYPETIRRVYFINTPSVFSYAWKMAKKLIDPVTLERVVILGSNYQEELKKVIPPDSLPKEYGGELDYLPKGGGSIKELLHQHNPTPKMQKTDIAYSFSVTVKVPKGAHLGWQFKTKHYDISFSLFFHETEDGERTTVLEAKREESHKGVIEGVEQANDDGYFTLFWDNSYSWTRSKHLKYLIFLEDEVVDEKTIVAQVKT</sequence>
<evidence type="ECO:0000313" key="3">
    <source>
        <dbReference type="EMBL" id="NDV32652.1"/>
    </source>
</evidence>
<dbReference type="InterPro" id="IPR051064">
    <property type="entry name" value="SEC14/CRAL-TRIO_domain"/>
</dbReference>
<accession>A0A6B2L6M4</accession>
<organism evidence="3">
    <name type="scientific">Arcella intermedia</name>
    <dbReference type="NCBI Taxonomy" id="1963864"/>
    <lineage>
        <taxon>Eukaryota</taxon>
        <taxon>Amoebozoa</taxon>
        <taxon>Tubulinea</taxon>
        <taxon>Elardia</taxon>
        <taxon>Arcellinida</taxon>
        <taxon>Sphaerothecina</taxon>
        <taxon>Arcellidae</taxon>
        <taxon>Arcella</taxon>
    </lineage>
</organism>
<reference evidence="3" key="1">
    <citation type="journal article" date="2020" name="J. Eukaryot. Microbiol.">
        <title>De novo Sequencing, Assembly and Annotation of the Transcriptome for the Free-Living Testate Amoeba Arcella intermedia.</title>
        <authorList>
            <person name="Ribeiro G.M."/>
            <person name="Porfirio-Sousa A.L."/>
            <person name="Maurer-Alcala X.X."/>
            <person name="Katz L.A."/>
            <person name="Lahr D.J.G."/>
        </authorList>
    </citation>
    <scope>NUCLEOTIDE SEQUENCE</scope>
</reference>
<dbReference type="InterPro" id="IPR009038">
    <property type="entry name" value="GOLD_dom"/>
</dbReference>
<dbReference type="PROSITE" id="PS50866">
    <property type="entry name" value="GOLD"/>
    <property type="match status" value="1"/>
</dbReference>
<feature type="domain" description="GOLD" evidence="2">
    <location>
        <begin position="261"/>
        <end position="369"/>
    </location>
</feature>
<dbReference type="GO" id="GO:0005737">
    <property type="term" value="C:cytoplasm"/>
    <property type="evidence" value="ECO:0007669"/>
    <property type="project" value="TreeGrafter"/>
</dbReference>
<dbReference type="CDD" id="cd00170">
    <property type="entry name" value="SEC14"/>
    <property type="match status" value="1"/>
</dbReference>
<evidence type="ECO:0000259" key="1">
    <source>
        <dbReference type="PROSITE" id="PS50191"/>
    </source>
</evidence>
<name>A0A6B2L6M4_9EUKA</name>
<evidence type="ECO:0000259" key="2">
    <source>
        <dbReference type="PROSITE" id="PS50866"/>
    </source>
</evidence>
<dbReference type="Gene3D" id="2.60.120.680">
    <property type="entry name" value="GOLD domain"/>
    <property type="match status" value="1"/>
</dbReference>
<dbReference type="PANTHER" id="PTHR23324:SF87">
    <property type="entry name" value="CRAL-TRIO DOMAIN-CONTAINING PROTEIN C34C12.6"/>
    <property type="match status" value="1"/>
</dbReference>
<dbReference type="SMART" id="SM00516">
    <property type="entry name" value="SEC14"/>
    <property type="match status" value="1"/>
</dbReference>
<protein>
    <recommendedName>
        <fullName evidence="4">CRAL-TRIO domain-containing protein</fullName>
    </recommendedName>
</protein>
<dbReference type="SUPFAM" id="SSF46938">
    <property type="entry name" value="CRAL/TRIO N-terminal domain"/>
    <property type="match status" value="1"/>
</dbReference>
<dbReference type="PANTHER" id="PTHR23324">
    <property type="entry name" value="SEC14 RELATED PROTEIN"/>
    <property type="match status" value="1"/>
</dbReference>
<dbReference type="SUPFAM" id="SSF101576">
    <property type="entry name" value="Supernatant protein factor (SPF), C-terminal domain"/>
    <property type="match status" value="1"/>
</dbReference>
<dbReference type="InterPro" id="IPR036273">
    <property type="entry name" value="CRAL/TRIO_N_dom_sf"/>
</dbReference>
<feature type="domain" description="CRAL-TRIO" evidence="1">
    <location>
        <begin position="73"/>
        <end position="254"/>
    </location>
</feature>
<dbReference type="PROSITE" id="PS50191">
    <property type="entry name" value="CRAL_TRIO"/>
    <property type="match status" value="1"/>
</dbReference>
<dbReference type="EMBL" id="GIBP01003683">
    <property type="protein sequence ID" value="NDV32652.1"/>
    <property type="molecule type" value="Transcribed_RNA"/>
</dbReference>
<proteinExistence type="predicted"/>
<dbReference type="Pfam" id="PF00650">
    <property type="entry name" value="CRAL_TRIO"/>
    <property type="match status" value="1"/>
</dbReference>
<dbReference type="Gene3D" id="3.40.525.10">
    <property type="entry name" value="CRAL-TRIO lipid binding domain"/>
    <property type="match status" value="1"/>
</dbReference>
<evidence type="ECO:0008006" key="4">
    <source>
        <dbReference type="Google" id="ProtNLM"/>
    </source>
</evidence>
<dbReference type="InterPro" id="IPR036865">
    <property type="entry name" value="CRAL-TRIO_dom_sf"/>
</dbReference>
<dbReference type="InterPro" id="IPR001251">
    <property type="entry name" value="CRAL-TRIO_dom"/>
</dbReference>
<dbReference type="InterPro" id="IPR036598">
    <property type="entry name" value="GOLD_dom_sf"/>
</dbReference>
<dbReference type="AlphaFoldDB" id="A0A6B2L6M4"/>
<dbReference type="SUPFAM" id="SSF52087">
    <property type="entry name" value="CRAL/TRIO domain"/>
    <property type="match status" value="1"/>
</dbReference>